<dbReference type="InterPro" id="IPR002035">
    <property type="entry name" value="VWF_A"/>
</dbReference>
<gene>
    <name evidence="3" type="ORF">Thi970DRAFT_03732</name>
</gene>
<feature type="signal peptide" evidence="1">
    <location>
        <begin position="1"/>
        <end position="17"/>
    </location>
</feature>
<accession>H8Z445</accession>
<feature type="chain" id="PRO_5003618074" evidence="1">
    <location>
        <begin position="18"/>
        <end position="833"/>
    </location>
</feature>
<dbReference type="OrthoDB" id="9783818at2"/>
<reference evidence="3 4" key="2">
    <citation type="submission" date="2011-11" db="EMBL/GenBank/DDBJ databases">
        <authorList>
            <consortium name="US DOE Joint Genome Institute"/>
            <person name="Lucas S."/>
            <person name="Han J."/>
            <person name="Lapidus A."/>
            <person name="Cheng J.-F."/>
            <person name="Goodwin L."/>
            <person name="Pitluck S."/>
            <person name="Peters L."/>
            <person name="Ovchinnikova G."/>
            <person name="Zhang X."/>
            <person name="Detter J.C."/>
            <person name="Han C."/>
            <person name="Tapia R."/>
            <person name="Land M."/>
            <person name="Hauser L."/>
            <person name="Kyrpides N."/>
            <person name="Ivanova N."/>
            <person name="Pagani I."/>
            <person name="Vogl K."/>
            <person name="Liu Z."/>
            <person name="Overmann J."/>
            <person name="Frigaard N.-U."/>
            <person name="Bryant D."/>
            <person name="Woyke T."/>
        </authorList>
    </citation>
    <scope>NUCLEOTIDE SEQUENCE [LARGE SCALE GENOMIC DNA]</scope>
    <source>
        <strain evidence="3 4">970</strain>
    </source>
</reference>
<proteinExistence type="predicted"/>
<sequence length="833" mass="88275">MPRLIAFLLLMSAGLLAQGAQDAPRTILVLDGSGSMWGQIDGVNKIEIARKVIVDLLATLPPEQELGLMTYGHRRKGDCSDIELIIEPSIDRNAIAQAVQAISPKGKTPLSAAVIQAAEALRYTEDMATVILVSDGIETCDLDPCAVGRELETAGVDFTAHVIGFDVADPAALEQLQCLAQETGGLFRTAANAEELADALDLVVAEPEPLIISAVVSFRAIAGAGGPEITEGLVWNIGTEAAGPIIVNGDEPTQLLDIFPSAGLAEVLRTADEATAEATFTVVDDTAMTVTLVLPALPPAALPDATVSGPATAPFGATIAVDWTGPNMANDHITLVPVGAKDDAKDARARTSDGNPARLRLPMETGAFEIRYLMTEGAKVLARQPITLTEVTASLDAPATINIGEEISVGWQGPDYDRDFIAIAKPGARDTAFETRAYTGNGNPARFKVPAEPGQYELRYAANDNGTRVIARQPLSVEEIKATLDAPETAVAGSTIQIGWSGPDAASDFIAVAKDRAGDSNRLNIVRTEKGNPAALVMPLKPGIYELRYVLEQNGEVLVRRQITVTPAAATLDAPEEATAGSLLPVGWTGPNYAGDYLAIAKPGAADDDYVDFVYAEKGSPARLQAPAQPGAYELRYIGAGRPDRVIAHREIMITEAKATLDAPASTPAGSTLSVGWNGPNADRNYIAIAKPDAPAETEETYEYCEKGSPLALRVPAVPGDYELRFILRSDVKAIIARQPLTVTAQTATLDAPASAPAGSSIEVNWTGPNVNRDYITVARVEQPAGDEETYEYCDKGSPMILKMPDEPGDYELRYIMRGISREIIARQPITAE</sequence>
<evidence type="ECO:0000313" key="4">
    <source>
        <dbReference type="Proteomes" id="UP000002964"/>
    </source>
</evidence>
<reference evidence="4" key="1">
    <citation type="submission" date="2011-06" db="EMBL/GenBank/DDBJ databases">
        <authorList>
            <consortium name="US DOE Joint Genome Institute (JGI-PGF)"/>
            <person name="Lucas S."/>
            <person name="Han J."/>
            <person name="Lapidus A."/>
            <person name="Cheng J.-F."/>
            <person name="Goodwin L."/>
            <person name="Pitluck S."/>
            <person name="Peters L."/>
            <person name="Land M.L."/>
            <person name="Hauser L."/>
            <person name="Vogl K."/>
            <person name="Liu Z."/>
            <person name="Overmann J."/>
            <person name="Frigaard N.-U."/>
            <person name="Bryant D.A."/>
            <person name="Woyke T.J."/>
        </authorList>
    </citation>
    <scope>NUCLEOTIDE SEQUENCE [LARGE SCALE GENOMIC DNA]</scope>
    <source>
        <strain evidence="4">970</strain>
    </source>
</reference>
<dbReference type="InterPro" id="IPR036465">
    <property type="entry name" value="vWFA_dom_sf"/>
</dbReference>
<dbReference type="HOGENOM" id="CLU_018244_0_0_6"/>
<dbReference type="Proteomes" id="UP000002964">
    <property type="component" value="Unassembled WGS sequence"/>
</dbReference>
<dbReference type="AlphaFoldDB" id="H8Z445"/>
<keyword evidence="4" id="KW-1185">Reference proteome</keyword>
<dbReference type="EMBL" id="JH603170">
    <property type="protein sequence ID" value="EIC20114.1"/>
    <property type="molecule type" value="Genomic_DNA"/>
</dbReference>
<organism evidence="3 4">
    <name type="scientific">Thiorhodovibrio frisius</name>
    <dbReference type="NCBI Taxonomy" id="631362"/>
    <lineage>
        <taxon>Bacteria</taxon>
        <taxon>Pseudomonadati</taxon>
        <taxon>Pseudomonadota</taxon>
        <taxon>Gammaproteobacteria</taxon>
        <taxon>Chromatiales</taxon>
        <taxon>Chromatiaceae</taxon>
        <taxon>Thiorhodovibrio</taxon>
    </lineage>
</organism>
<evidence type="ECO:0000313" key="3">
    <source>
        <dbReference type="EMBL" id="EIC20114.1"/>
    </source>
</evidence>
<evidence type="ECO:0000256" key="1">
    <source>
        <dbReference type="SAM" id="SignalP"/>
    </source>
</evidence>
<dbReference type="RefSeq" id="WP_009150517.1">
    <property type="nucleotide sequence ID" value="NZ_CP121471.1"/>
</dbReference>
<dbReference type="PROSITE" id="PS50234">
    <property type="entry name" value="VWFA"/>
    <property type="match status" value="1"/>
</dbReference>
<name>H8Z445_9GAMM</name>
<keyword evidence="1" id="KW-0732">Signal</keyword>
<dbReference type="SMART" id="SM00327">
    <property type="entry name" value="VWA"/>
    <property type="match status" value="1"/>
</dbReference>
<dbReference type="eggNOG" id="COG2304">
    <property type="taxonomic scope" value="Bacteria"/>
</dbReference>
<protein>
    <submittedName>
        <fullName evidence="3">Mg-chelatase subunit ChlD</fullName>
    </submittedName>
</protein>
<evidence type="ECO:0000259" key="2">
    <source>
        <dbReference type="PROSITE" id="PS50234"/>
    </source>
</evidence>
<feature type="domain" description="VWFA" evidence="2">
    <location>
        <begin position="25"/>
        <end position="203"/>
    </location>
</feature>
<dbReference type="SUPFAM" id="SSF53300">
    <property type="entry name" value="vWA-like"/>
    <property type="match status" value="1"/>
</dbReference>
<dbReference type="Pfam" id="PF13519">
    <property type="entry name" value="VWA_2"/>
    <property type="match status" value="1"/>
</dbReference>
<dbReference type="Gene3D" id="3.40.50.410">
    <property type="entry name" value="von Willebrand factor, type A domain"/>
    <property type="match status" value="1"/>
</dbReference>
<dbReference type="STRING" id="631362.Thi970DRAFT_03732"/>